<evidence type="ECO:0000256" key="4">
    <source>
        <dbReference type="ARBA" id="ARBA00011233"/>
    </source>
</evidence>
<evidence type="ECO:0000256" key="5">
    <source>
        <dbReference type="ARBA" id="ARBA00012213"/>
    </source>
</evidence>
<dbReference type="Gene3D" id="3.50.30.40">
    <property type="entry name" value="Ribonuclease E inhibitor RraA/RraA-like"/>
    <property type="match status" value="1"/>
</dbReference>
<dbReference type="PANTHER" id="PTHR33254:SF4">
    <property type="entry name" value="4-HYDROXY-4-METHYL-2-OXOGLUTARATE ALDOLASE 3-RELATED"/>
    <property type="match status" value="1"/>
</dbReference>
<dbReference type="NCBIfam" id="NF004850">
    <property type="entry name" value="PRK06201.1"/>
    <property type="match status" value="1"/>
</dbReference>
<comment type="catalytic activity">
    <reaction evidence="1">
        <text>4-hydroxy-4-methyl-2-oxoglutarate = 2 pyruvate</text>
        <dbReference type="Rhea" id="RHEA:22748"/>
        <dbReference type="ChEBI" id="CHEBI:15361"/>
        <dbReference type="ChEBI" id="CHEBI:58276"/>
        <dbReference type="EC" id="4.1.3.17"/>
    </reaction>
</comment>
<name>A0ABV6GGQ1_9BACI</name>
<evidence type="ECO:0000256" key="12">
    <source>
        <dbReference type="ARBA" id="ARBA00047973"/>
    </source>
</evidence>
<dbReference type="InterPro" id="IPR036704">
    <property type="entry name" value="RraA/RraA-like_sf"/>
</dbReference>
<dbReference type="EC" id="4.1.1.112" evidence="6"/>
<dbReference type="EMBL" id="JBHLVO010000010">
    <property type="protein sequence ID" value="MFC0272364.1"/>
    <property type="molecule type" value="Genomic_DNA"/>
</dbReference>
<evidence type="ECO:0000256" key="1">
    <source>
        <dbReference type="ARBA" id="ARBA00001342"/>
    </source>
</evidence>
<accession>A0ABV6GGQ1</accession>
<keyword evidence="14" id="KW-1185">Reference proteome</keyword>
<evidence type="ECO:0000313" key="13">
    <source>
        <dbReference type="EMBL" id="MFC0272364.1"/>
    </source>
</evidence>
<evidence type="ECO:0000256" key="2">
    <source>
        <dbReference type="ARBA" id="ARBA00001968"/>
    </source>
</evidence>
<evidence type="ECO:0000256" key="9">
    <source>
        <dbReference type="ARBA" id="ARBA00029596"/>
    </source>
</evidence>
<comment type="subunit">
    <text evidence="4">Homotrimer.</text>
</comment>
<dbReference type="RefSeq" id="WP_378934603.1">
    <property type="nucleotide sequence ID" value="NZ_JBHLVO010000010.1"/>
</dbReference>
<comment type="catalytic activity">
    <reaction evidence="12">
        <text>oxaloacetate + H(+) = pyruvate + CO2</text>
        <dbReference type="Rhea" id="RHEA:15641"/>
        <dbReference type="ChEBI" id="CHEBI:15361"/>
        <dbReference type="ChEBI" id="CHEBI:15378"/>
        <dbReference type="ChEBI" id="CHEBI:16452"/>
        <dbReference type="ChEBI" id="CHEBI:16526"/>
        <dbReference type="EC" id="4.1.1.112"/>
    </reaction>
</comment>
<evidence type="ECO:0000256" key="6">
    <source>
        <dbReference type="ARBA" id="ARBA00012947"/>
    </source>
</evidence>
<dbReference type="Proteomes" id="UP001589854">
    <property type="component" value="Unassembled WGS sequence"/>
</dbReference>
<organism evidence="13 14">
    <name type="scientific">Metabacillus herbersteinensis</name>
    <dbReference type="NCBI Taxonomy" id="283816"/>
    <lineage>
        <taxon>Bacteria</taxon>
        <taxon>Bacillati</taxon>
        <taxon>Bacillota</taxon>
        <taxon>Bacilli</taxon>
        <taxon>Bacillales</taxon>
        <taxon>Bacillaceae</taxon>
        <taxon>Metabacillus</taxon>
    </lineage>
</organism>
<protein>
    <recommendedName>
        <fullName evidence="7">Putative 4-hydroxy-4-methyl-2-oxoglutarate aldolase</fullName>
        <ecNumber evidence="6">4.1.1.112</ecNumber>
        <ecNumber evidence="5">4.1.3.17</ecNumber>
    </recommendedName>
    <alternativeName>
        <fullName evidence="11">Oxaloacetate decarboxylase</fullName>
    </alternativeName>
    <alternativeName>
        <fullName evidence="9">Regulator of ribonuclease activity homolog</fullName>
    </alternativeName>
    <alternativeName>
        <fullName evidence="10">RraA-like protein</fullName>
    </alternativeName>
</protein>
<evidence type="ECO:0000256" key="7">
    <source>
        <dbReference type="ARBA" id="ARBA00016549"/>
    </source>
</evidence>
<comment type="function">
    <text evidence="8">Catalyzes the aldol cleavage of 4-hydroxy-4-methyl-2-oxoglutarate (HMG) into 2 molecules of pyruvate. Also contains a secondary oxaloacetate (OAA) decarboxylase activity due to the common pyruvate enolate transition state formed following C-C bond cleavage in the retro-aldol and decarboxylation reactions.</text>
</comment>
<dbReference type="InterPro" id="IPR005493">
    <property type="entry name" value="RraA/RraA-like"/>
</dbReference>
<sequence length="224" mass="24691">MSNIGMRIYSEINRPSEELIQRFKNFPSSVVADNMNRMSCLHPRIKPINGQGVLGPAFTVKTRPGDNLLLHKALDMANKGDIIVVDGQGELTNALMGELMAMWAKKHEIGGFVIDGAIRDLSSLKKIEIPIYAAGVSPRGPYKDGPGEINVPISCGGVSIKPGDIILGDEDGVVVIDPKDSEILIEKAQKKLDSERNDMIAIENLQWNRSWLNQILKEKNTNIY</sequence>
<evidence type="ECO:0000313" key="14">
    <source>
        <dbReference type="Proteomes" id="UP001589854"/>
    </source>
</evidence>
<dbReference type="CDD" id="cd16841">
    <property type="entry name" value="RraA_family"/>
    <property type="match status" value="1"/>
</dbReference>
<dbReference type="PANTHER" id="PTHR33254">
    <property type="entry name" value="4-HYDROXY-4-METHYL-2-OXOGLUTARATE ALDOLASE 3-RELATED"/>
    <property type="match status" value="1"/>
</dbReference>
<dbReference type="EC" id="4.1.3.17" evidence="5"/>
<evidence type="ECO:0000256" key="11">
    <source>
        <dbReference type="ARBA" id="ARBA00032305"/>
    </source>
</evidence>
<dbReference type="SUPFAM" id="SSF89562">
    <property type="entry name" value="RraA-like"/>
    <property type="match status" value="1"/>
</dbReference>
<comment type="caution">
    <text evidence="13">The sequence shown here is derived from an EMBL/GenBank/DDBJ whole genome shotgun (WGS) entry which is preliminary data.</text>
</comment>
<proteinExistence type="inferred from homology"/>
<reference evidence="13 14" key="1">
    <citation type="submission" date="2024-09" db="EMBL/GenBank/DDBJ databases">
        <authorList>
            <person name="Sun Q."/>
            <person name="Mori K."/>
        </authorList>
    </citation>
    <scope>NUCLEOTIDE SEQUENCE [LARGE SCALE GENOMIC DNA]</scope>
    <source>
        <strain evidence="13 14">CCM 7228</strain>
    </source>
</reference>
<dbReference type="Pfam" id="PF03737">
    <property type="entry name" value="RraA-like"/>
    <property type="match status" value="1"/>
</dbReference>
<evidence type="ECO:0000256" key="8">
    <source>
        <dbReference type="ARBA" id="ARBA00025046"/>
    </source>
</evidence>
<comment type="cofactor">
    <cofactor evidence="2">
        <name>a divalent metal cation</name>
        <dbReference type="ChEBI" id="CHEBI:60240"/>
    </cofactor>
</comment>
<comment type="similarity">
    <text evidence="3">Belongs to the class II aldolase/RraA-like family.</text>
</comment>
<evidence type="ECO:0000256" key="3">
    <source>
        <dbReference type="ARBA" id="ARBA00008621"/>
    </source>
</evidence>
<gene>
    <name evidence="13" type="ORF">ACFFIX_13060</name>
</gene>
<evidence type="ECO:0000256" key="10">
    <source>
        <dbReference type="ARBA" id="ARBA00030169"/>
    </source>
</evidence>